<sequence length="143" mass="15645">MRGGGERDGGKGSCCSCTSTRRKPDPLCEPDYDKNHSYREKASQVGGPSRLDISLRRCAGPSDAALAWHRRLGSEIAQDWVLGARRSRGGRAKQSGGPRKVREGRKVPWLFHAHSFWKVQIGAEVGQGGRDTCRPSGHGCWMG</sequence>
<accession>A0A2T7EUW5</accession>
<evidence type="ECO:0000313" key="3">
    <source>
        <dbReference type="Proteomes" id="UP000244336"/>
    </source>
</evidence>
<feature type="compositionally biased region" description="Basic and acidic residues" evidence="1">
    <location>
        <begin position="22"/>
        <end position="42"/>
    </location>
</feature>
<organism evidence="2 3">
    <name type="scientific">Panicum hallii var. hallii</name>
    <dbReference type="NCBI Taxonomy" id="1504633"/>
    <lineage>
        <taxon>Eukaryota</taxon>
        <taxon>Viridiplantae</taxon>
        <taxon>Streptophyta</taxon>
        <taxon>Embryophyta</taxon>
        <taxon>Tracheophyta</taxon>
        <taxon>Spermatophyta</taxon>
        <taxon>Magnoliopsida</taxon>
        <taxon>Liliopsida</taxon>
        <taxon>Poales</taxon>
        <taxon>Poaceae</taxon>
        <taxon>PACMAD clade</taxon>
        <taxon>Panicoideae</taxon>
        <taxon>Panicodae</taxon>
        <taxon>Paniceae</taxon>
        <taxon>Panicinae</taxon>
        <taxon>Panicum</taxon>
        <taxon>Panicum sect. Panicum</taxon>
    </lineage>
</organism>
<feature type="compositionally biased region" description="Basic and acidic residues" evidence="1">
    <location>
        <begin position="1"/>
        <end position="10"/>
    </location>
</feature>
<dbReference type="Proteomes" id="UP000244336">
    <property type="component" value="Chromosome 2"/>
</dbReference>
<dbReference type="AlphaFoldDB" id="A0A2T7EUW5"/>
<dbReference type="EMBL" id="CM009750">
    <property type="protein sequence ID" value="PUZ71626.1"/>
    <property type="molecule type" value="Genomic_DNA"/>
</dbReference>
<dbReference type="Gramene" id="PUZ71626">
    <property type="protein sequence ID" value="PUZ71626"/>
    <property type="gene ID" value="GQ55_2G328900"/>
</dbReference>
<proteinExistence type="predicted"/>
<evidence type="ECO:0000313" key="2">
    <source>
        <dbReference type="EMBL" id="PUZ71626.1"/>
    </source>
</evidence>
<evidence type="ECO:0000256" key="1">
    <source>
        <dbReference type="SAM" id="MobiDB-lite"/>
    </source>
</evidence>
<feature type="region of interest" description="Disordered" evidence="1">
    <location>
        <begin position="1"/>
        <end position="46"/>
    </location>
</feature>
<reference evidence="2 3" key="1">
    <citation type="submission" date="2018-04" db="EMBL/GenBank/DDBJ databases">
        <title>WGS assembly of Panicum hallii var. hallii HAL2.</title>
        <authorList>
            <person name="Lovell J."/>
            <person name="Jenkins J."/>
            <person name="Lowry D."/>
            <person name="Mamidi S."/>
            <person name="Sreedasyam A."/>
            <person name="Weng X."/>
            <person name="Barry K."/>
            <person name="Bonette J."/>
            <person name="Campitelli B."/>
            <person name="Daum C."/>
            <person name="Gordon S."/>
            <person name="Gould B."/>
            <person name="Lipzen A."/>
            <person name="MacQueen A."/>
            <person name="Palacio-Mejia J."/>
            <person name="Plott C."/>
            <person name="Shakirov E."/>
            <person name="Shu S."/>
            <person name="Yoshinaga Y."/>
            <person name="Zane M."/>
            <person name="Rokhsar D."/>
            <person name="Grimwood J."/>
            <person name="Schmutz J."/>
            <person name="Juenger T."/>
        </authorList>
    </citation>
    <scope>NUCLEOTIDE SEQUENCE [LARGE SCALE GENOMIC DNA]</scope>
    <source>
        <strain evidence="3">cv. HAL2</strain>
    </source>
</reference>
<protein>
    <submittedName>
        <fullName evidence="2">Uncharacterized protein</fullName>
    </submittedName>
</protein>
<gene>
    <name evidence="2" type="ORF">GQ55_2G328900</name>
</gene>
<name>A0A2T7EUW5_9POAL</name>
<keyword evidence="3" id="KW-1185">Reference proteome</keyword>